<dbReference type="InterPro" id="IPR011006">
    <property type="entry name" value="CheY-like_superfamily"/>
</dbReference>
<gene>
    <name evidence="1" type="ORF">AWM79_03915</name>
</gene>
<dbReference type="Gene3D" id="3.40.50.2300">
    <property type="match status" value="1"/>
</dbReference>
<dbReference type="SUPFAM" id="SSF141868">
    <property type="entry name" value="EAL domain-like"/>
    <property type="match status" value="1"/>
</dbReference>
<dbReference type="Proteomes" id="UP000063229">
    <property type="component" value="Chromosome"/>
</dbReference>
<dbReference type="InterPro" id="IPR001633">
    <property type="entry name" value="EAL_dom"/>
</dbReference>
<dbReference type="SUPFAM" id="SSF52172">
    <property type="entry name" value="CheY-like"/>
    <property type="match status" value="1"/>
</dbReference>
<evidence type="ECO:0000313" key="1">
    <source>
        <dbReference type="EMBL" id="AMB84500.1"/>
    </source>
</evidence>
<dbReference type="PROSITE" id="PS50110">
    <property type="entry name" value="RESPONSE_REGULATORY"/>
    <property type="match status" value="1"/>
</dbReference>
<keyword evidence="2" id="KW-1185">Reference proteome</keyword>
<dbReference type="AlphaFoldDB" id="A0A0X1SXW8"/>
<dbReference type="CDD" id="cd01948">
    <property type="entry name" value="EAL"/>
    <property type="match status" value="1"/>
</dbReference>
<protein>
    <submittedName>
        <fullName evidence="1">Histidine kinase</fullName>
    </submittedName>
</protein>
<dbReference type="SMART" id="SM00052">
    <property type="entry name" value="EAL"/>
    <property type="match status" value="1"/>
</dbReference>
<dbReference type="Pfam" id="PF00072">
    <property type="entry name" value="Response_reg"/>
    <property type="match status" value="1"/>
</dbReference>
<dbReference type="InterPro" id="IPR035919">
    <property type="entry name" value="EAL_sf"/>
</dbReference>
<dbReference type="GO" id="GO:0016301">
    <property type="term" value="F:kinase activity"/>
    <property type="evidence" value="ECO:0007669"/>
    <property type="project" value="UniProtKB-KW"/>
</dbReference>
<keyword evidence="1" id="KW-0418">Kinase</keyword>
<evidence type="ECO:0000313" key="2">
    <source>
        <dbReference type="Proteomes" id="UP000063229"/>
    </source>
</evidence>
<dbReference type="SMART" id="SM00448">
    <property type="entry name" value="REC"/>
    <property type="match status" value="1"/>
</dbReference>
<dbReference type="PANTHER" id="PTHR33121">
    <property type="entry name" value="CYCLIC DI-GMP PHOSPHODIESTERASE PDEF"/>
    <property type="match status" value="1"/>
</dbReference>
<dbReference type="EMBL" id="CP014135">
    <property type="protein sequence ID" value="AMB84500.1"/>
    <property type="molecule type" value="Genomic_DNA"/>
</dbReference>
<dbReference type="InterPro" id="IPR001789">
    <property type="entry name" value="Sig_transdc_resp-reg_receiver"/>
</dbReference>
<dbReference type="KEGG" id="pagb:AWM79_03915"/>
<name>A0A0X1SXW8_PSEAA</name>
<dbReference type="Pfam" id="PF00563">
    <property type="entry name" value="EAL"/>
    <property type="match status" value="1"/>
</dbReference>
<reference evidence="1 2" key="1">
    <citation type="submission" date="2016-01" db="EMBL/GenBank/DDBJ databases">
        <authorList>
            <person name="McClelland M."/>
            <person name="Jain A."/>
            <person name="Saraogi P."/>
            <person name="Mendelson R."/>
            <person name="Westerman R."/>
            <person name="SanMiguel P."/>
            <person name="Csonka L."/>
        </authorList>
    </citation>
    <scope>NUCLEOTIDE SEQUENCE [LARGE SCALE GENOMIC DNA]</scope>
    <source>
        <strain evidence="1 2">NCPPB 2472</strain>
    </source>
</reference>
<dbReference type="InterPro" id="IPR050706">
    <property type="entry name" value="Cyclic-di-GMP_PDE-like"/>
</dbReference>
<organism evidence="1 2">
    <name type="scientific">Pseudomonas agarici</name>
    <dbReference type="NCBI Taxonomy" id="46677"/>
    <lineage>
        <taxon>Bacteria</taxon>
        <taxon>Pseudomonadati</taxon>
        <taxon>Pseudomonadota</taxon>
        <taxon>Gammaproteobacteria</taxon>
        <taxon>Pseudomonadales</taxon>
        <taxon>Pseudomonadaceae</taxon>
        <taxon>Pseudomonas</taxon>
    </lineage>
</organism>
<dbReference type="PROSITE" id="PS50883">
    <property type="entry name" value="EAL"/>
    <property type="match status" value="1"/>
</dbReference>
<proteinExistence type="predicted"/>
<dbReference type="GO" id="GO:0000160">
    <property type="term" value="P:phosphorelay signal transduction system"/>
    <property type="evidence" value="ECO:0007669"/>
    <property type="project" value="InterPro"/>
</dbReference>
<dbReference type="PANTHER" id="PTHR33121:SF70">
    <property type="entry name" value="SIGNALING PROTEIN YKOW"/>
    <property type="match status" value="1"/>
</dbReference>
<dbReference type="Gene3D" id="3.20.20.450">
    <property type="entry name" value="EAL domain"/>
    <property type="match status" value="1"/>
</dbReference>
<dbReference type="GO" id="GO:0071111">
    <property type="term" value="F:cyclic-guanylate-specific phosphodiesterase activity"/>
    <property type="evidence" value="ECO:0007669"/>
    <property type="project" value="InterPro"/>
</dbReference>
<dbReference type="RefSeq" id="WP_060782191.1">
    <property type="nucleotide sequence ID" value="NZ_CP014135.1"/>
</dbReference>
<accession>A0A0X1SXW8</accession>
<dbReference type="STRING" id="46677.AWM79_03915"/>
<keyword evidence="1" id="KW-0808">Transferase</keyword>
<sequence>MRALKILVLEDNPFQLMALHQMLNANGVFDVLTAENVESARQSLANRGPVDIALCDLSLEDGDGLQLIRHLAQAREAQALIILSSLDQEVREGAACVARQQGLHVLGCLLKPASAAILGELLATYQQRFGRRRPELPLAQVHELLSLHDLQAGAGSQAIRHYCRAYFQPKVTCDGLVHGVEALARWQHPEQGILLPAAFMPVLEYAGLWQTLVWQMLEQAVRLSVEVHLGTGEYLPVAVNIPGLMVQQADFAERLNELLGGFHLPAQWLTLEVVDNGERHTEAAQLEGMLRLRMLGCQLSIGNFGVAGAGLQRLLELPFSELKIAPQLVTGMAEDSRKRSIVAGILSMAKGMNLRVVITGIETDQEYRLIQELGDLLVQGRFIAAPMSRVELLPWLSIAGRVSVAEHEQQPG</sequence>